<evidence type="ECO:0000313" key="2">
    <source>
        <dbReference type="Proteomes" id="UP001652583"/>
    </source>
</evidence>
<accession>A0A6I9ZS86</accession>
<gene>
    <name evidence="3" type="primary">LOC106973147</name>
</gene>
<dbReference type="AlphaFoldDB" id="A0A6I9ZS86"/>
<reference evidence="2" key="1">
    <citation type="submission" date="2025-05" db="UniProtKB">
        <authorList>
            <consortium name="RefSeq"/>
        </authorList>
    </citation>
    <scope>NUCLEOTIDE SEQUENCE [LARGE SCALE GENOMIC DNA]</scope>
</reference>
<feature type="region of interest" description="Disordered" evidence="1">
    <location>
        <begin position="259"/>
        <end position="333"/>
    </location>
</feature>
<organism evidence="2 3">
    <name type="scientific">Acinonyx jubatus</name>
    <name type="common">Cheetah</name>
    <dbReference type="NCBI Taxonomy" id="32536"/>
    <lineage>
        <taxon>Eukaryota</taxon>
        <taxon>Metazoa</taxon>
        <taxon>Chordata</taxon>
        <taxon>Craniata</taxon>
        <taxon>Vertebrata</taxon>
        <taxon>Euteleostomi</taxon>
        <taxon>Mammalia</taxon>
        <taxon>Eutheria</taxon>
        <taxon>Laurasiatheria</taxon>
        <taxon>Carnivora</taxon>
        <taxon>Feliformia</taxon>
        <taxon>Felidae</taxon>
        <taxon>Felinae</taxon>
        <taxon>Acinonyx</taxon>
    </lineage>
</organism>
<feature type="compositionally biased region" description="Polar residues" evidence="1">
    <location>
        <begin position="275"/>
        <end position="287"/>
    </location>
</feature>
<dbReference type="RefSeq" id="XP_014925693.2">
    <property type="nucleotide sequence ID" value="XM_015070207.3"/>
</dbReference>
<keyword evidence="2" id="KW-1185">Reference proteome</keyword>
<feature type="compositionally biased region" description="Basic residues" evidence="1">
    <location>
        <begin position="104"/>
        <end position="115"/>
    </location>
</feature>
<dbReference type="Proteomes" id="UP001652583">
    <property type="component" value="Chromosome X"/>
</dbReference>
<feature type="region of interest" description="Disordered" evidence="1">
    <location>
        <begin position="80"/>
        <end position="116"/>
    </location>
</feature>
<proteinExistence type="predicted"/>
<evidence type="ECO:0000256" key="1">
    <source>
        <dbReference type="SAM" id="MobiDB-lite"/>
    </source>
</evidence>
<reference evidence="3" key="2">
    <citation type="submission" date="2025-08" db="UniProtKB">
        <authorList>
            <consortium name="RefSeq"/>
        </authorList>
    </citation>
    <scope>IDENTIFICATION</scope>
    <source>
        <tissue evidence="3">Blood</tissue>
    </source>
</reference>
<feature type="compositionally biased region" description="Low complexity" evidence="1">
    <location>
        <begin position="16"/>
        <end position="32"/>
    </location>
</feature>
<feature type="region of interest" description="Disordered" evidence="1">
    <location>
        <begin position="1"/>
        <end position="60"/>
    </location>
</feature>
<sequence length="526" mass="56624">MEKDILTHIEPPMTQACDTDPATAAAPARAPPGLQTPLEGSVSAASSGVHVRQESMEPGEYDEVEKMSVLSLGLSAEADAPHAGEVPGHAALQGTSSQGNTGKKTSRKRRNRKGNKVVYLPWPLTLQTRASSAAPVLGQTCVTGALPIADTGVGAMYENREEGEWDDKEKVPVATWPEKAHAGAPLPAESTAQASLEEASVAANEEIKGDQTGSHKGRNKKNKKVMASPWPLTVQAWVSFTGPGQMQMATAGASSFARDGVNAGRKSKGQKGEANKTSAGTPYQSAQDGAPRSAEGLGQASWEGASPPADSPENEEKRAAYKRRNRKERSVSAGPWPLTVQAWASFATADQVQTRPQGESSVASMGVNVGPRNWLQTEYSEEGAQAALPWPERVQAGALFPATAPGQALLQGHPSQDLHSKVRQMCWRPQGREGELVPSNPEQVREPCQGCRRTERHLRDQDFWECTVMNFARQVDCCYCGELCSQQRMEALTLTKAHTHISTSVMGPERERAKSQTVWMEKWGGF</sequence>
<dbReference type="GeneID" id="106973147"/>
<feature type="region of interest" description="Disordered" evidence="1">
    <location>
        <begin position="204"/>
        <end position="227"/>
    </location>
</feature>
<dbReference type="KEGG" id="aju:106973147"/>
<evidence type="ECO:0000313" key="3">
    <source>
        <dbReference type="RefSeq" id="XP_014925693.2"/>
    </source>
</evidence>
<protein>
    <submittedName>
        <fullName evidence="3">Uncharacterized protein LOC106973147</fullName>
    </submittedName>
</protein>
<feature type="compositionally biased region" description="Low complexity" evidence="1">
    <location>
        <begin position="40"/>
        <end position="49"/>
    </location>
</feature>
<name>A0A6I9ZS86_ACIJB</name>
<feature type="region of interest" description="Disordered" evidence="1">
    <location>
        <begin position="180"/>
        <end position="199"/>
    </location>
</feature>
<feature type="compositionally biased region" description="Basic residues" evidence="1">
    <location>
        <begin position="215"/>
        <end position="224"/>
    </location>
</feature>